<dbReference type="Gene3D" id="3.40.50.1820">
    <property type="entry name" value="alpha/beta hydrolase"/>
    <property type="match status" value="1"/>
</dbReference>
<keyword evidence="2" id="KW-0378">Hydrolase</keyword>
<evidence type="ECO:0000313" key="2">
    <source>
        <dbReference type="EMBL" id="MTH77339.1"/>
    </source>
</evidence>
<dbReference type="InterPro" id="IPR029058">
    <property type="entry name" value="AB_hydrolase_fold"/>
</dbReference>
<name>A0A6L6J9B1_9RHOB</name>
<organism evidence="2 3">
    <name type="scientific">Paracoccus aestuariivivens</name>
    <dbReference type="NCBI Taxonomy" id="1820333"/>
    <lineage>
        <taxon>Bacteria</taxon>
        <taxon>Pseudomonadati</taxon>
        <taxon>Pseudomonadota</taxon>
        <taxon>Alphaproteobacteria</taxon>
        <taxon>Rhodobacterales</taxon>
        <taxon>Paracoccaceae</taxon>
        <taxon>Paracoccus</taxon>
    </lineage>
</organism>
<dbReference type="Pfam" id="PF01738">
    <property type="entry name" value="DLH"/>
    <property type="match status" value="1"/>
</dbReference>
<feature type="domain" description="Dienelactone hydrolase" evidence="1">
    <location>
        <begin position="146"/>
        <end position="313"/>
    </location>
</feature>
<dbReference type="GO" id="GO:0016787">
    <property type="term" value="F:hydrolase activity"/>
    <property type="evidence" value="ECO:0007669"/>
    <property type="project" value="UniProtKB-KW"/>
</dbReference>
<gene>
    <name evidence="2" type="ORF">GL286_06330</name>
</gene>
<dbReference type="Proteomes" id="UP000478183">
    <property type="component" value="Unassembled WGS sequence"/>
</dbReference>
<evidence type="ECO:0000313" key="3">
    <source>
        <dbReference type="Proteomes" id="UP000478183"/>
    </source>
</evidence>
<dbReference type="PANTHER" id="PTHR22946:SF8">
    <property type="entry name" value="ACETYL XYLAN ESTERASE DOMAIN-CONTAINING PROTEIN"/>
    <property type="match status" value="1"/>
</dbReference>
<dbReference type="AlphaFoldDB" id="A0A6L6J9B1"/>
<evidence type="ECO:0000259" key="1">
    <source>
        <dbReference type="Pfam" id="PF01738"/>
    </source>
</evidence>
<proteinExistence type="predicted"/>
<dbReference type="OrthoDB" id="3647650at2"/>
<dbReference type="RefSeq" id="WP_155094715.1">
    <property type="nucleotide sequence ID" value="NZ_WMIE01000002.1"/>
</dbReference>
<dbReference type="InterPro" id="IPR002925">
    <property type="entry name" value="Dienelactn_hydro"/>
</dbReference>
<dbReference type="SUPFAM" id="SSF53474">
    <property type="entry name" value="alpha/beta-Hydrolases"/>
    <property type="match status" value="1"/>
</dbReference>
<reference evidence="2 3" key="1">
    <citation type="submission" date="2019-11" db="EMBL/GenBank/DDBJ databases">
        <authorList>
            <person name="Dong K."/>
        </authorList>
    </citation>
    <scope>NUCLEOTIDE SEQUENCE [LARGE SCALE GENOMIC DNA]</scope>
    <source>
        <strain evidence="2 3">NBRC 111993</strain>
    </source>
</reference>
<comment type="caution">
    <text evidence="2">The sequence shown here is derived from an EMBL/GenBank/DDBJ whole genome shotgun (WGS) entry which is preliminary data.</text>
</comment>
<dbReference type="PANTHER" id="PTHR22946">
    <property type="entry name" value="DIENELACTONE HYDROLASE DOMAIN-CONTAINING PROTEIN-RELATED"/>
    <property type="match status" value="1"/>
</dbReference>
<protein>
    <submittedName>
        <fullName evidence="2">Hydrolase</fullName>
    </submittedName>
</protein>
<keyword evidence="3" id="KW-1185">Reference proteome</keyword>
<dbReference type="InterPro" id="IPR050261">
    <property type="entry name" value="FrsA_esterase"/>
</dbReference>
<sequence length="366" mass="38802">MAGITADNLVLRLQKMALARGFPAGWAQTGGGFADWQNAARALAERHILPDPALREQPCGWRTDATEDRGGYVAHQGAILLEDDDEWPALMLRPKSAAPHPAALMLHDHGSEFRIGKEKCIRPLRPDAGPAQAWADRFFDGVWPGDRLAERGYLVLAVDALGWGARQGNGYEAQQALACNLMQIGTSPAGILAAEDIAAARFLAGLSGVDPQRIGAVGFSLGGFRAWQLAALSPHISAAVASGWMASLPGLAVPGNNQMRGQSAFWMTHPGLHAHLDLPDLAGLAAPKPLYFEVGDQDHLFPAAAVAAAYEQLGAIWTAAGVVQNLRLERPPGGHAFGKLRQDTALLWLGQAFGVSDTAITGSEIC</sequence>
<dbReference type="EMBL" id="WMIE01000002">
    <property type="protein sequence ID" value="MTH77339.1"/>
    <property type="molecule type" value="Genomic_DNA"/>
</dbReference>
<accession>A0A6L6J9B1</accession>